<dbReference type="InterPro" id="IPR050819">
    <property type="entry name" value="Tripeptidyl-peptidase_I"/>
</dbReference>
<feature type="active site" description="Charge relay system" evidence="4">
    <location>
        <position position="354"/>
    </location>
</feature>
<dbReference type="GO" id="GO:0006508">
    <property type="term" value="P:proteolysis"/>
    <property type="evidence" value="ECO:0007669"/>
    <property type="project" value="UniProtKB-KW"/>
</dbReference>
<evidence type="ECO:0000256" key="1">
    <source>
        <dbReference type="ARBA" id="ARBA00022670"/>
    </source>
</evidence>
<dbReference type="PANTHER" id="PTHR14218">
    <property type="entry name" value="PROTEASE S8 TRIPEPTIDYL PEPTIDASE I CLN2"/>
    <property type="match status" value="1"/>
</dbReference>
<dbReference type="Proteomes" id="UP001166286">
    <property type="component" value="Unassembled WGS sequence"/>
</dbReference>
<accession>A0AA39R757</accession>
<dbReference type="GO" id="GO:0008240">
    <property type="term" value="F:tripeptidyl-peptidase activity"/>
    <property type="evidence" value="ECO:0007669"/>
    <property type="project" value="TreeGrafter"/>
</dbReference>
<comment type="caution">
    <text evidence="6">The sequence shown here is derived from an EMBL/GenBank/DDBJ whole genome shotgun (WGS) entry which is preliminary data.</text>
</comment>
<dbReference type="InterPro" id="IPR036852">
    <property type="entry name" value="Peptidase_S8/S53_dom_sf"/>
</dbReference>
<name>A0AA39R757_9LECA</name>
<evidence type="ECO:0000313" key="6">
    <source>
        <dbReference type="EMBL" id="KAK0514924.1"/>
    </source>
</evidence>
<dbReference type="AlphaFoldDB" id="A0AA39R757"/>
<dbReference type="Gene3D" id="3.40.50.200">
    <property type="entry name" value="Peptidase S8/S53 domain"/>
    <property type="match status" value="1"/>
</dbReference>
<keyword evidence="2 4" id="KW-0378">Hydrolase</keyword>
<dbReference type="PROSITE" id="PS00138">
    <property type="entry name" value="SUBTILASE_SER"/>
    <property type="match status" value="1"/>
</dbReference>
<keyword evidence="7" id="KW-1185">Reference proteome</keyword>
<dbReference type="PROSITE" id="PS51695">
    <property type="entry name" value="SEDOLISIN"/>
    <property type="match status" value="1"/>
</dbReference>
<keyword evidence="3 4" id="KW-0720">Serine protease</keyword>
<dbReference type="InterPro" id="IPR023828">
    <property type="entry name" value="Peptidase_S8_Ser-AS"/>
</dbReference>
<feature type="domain" description="Peptidase S53" evidence="5">
    <location>
        <begin position="57"/>
        <end position="401"/>
    </location>
</feature>
<evidence type="ECO:0000313" key="7">
    <source>
        <dbReference type="Proteomes" id="UP001166286"/>
    </source>
</evidence>
<dbReference type="InterPro" id="IPR030400">
    <property type="entry name" value="Sedolisin_dom"/>
</dbReference>
<evidence type="ECO:0000259" key="5">
    <source>
        <dbReference type="PROSITE" id="PS51695"/>
    </source>
</evidence>
<dbReference type="EMBL" id="JAFEKC020000004">
    <property type="protein sequence ID" value="KAK0514924.1"/>
    <property type="molecule type" value="Genomic_DNA"/>
</dbReference>
<evidence type="ECO:0000256" key="3">
    <source>
        <dbReference type="ARBA" id="ARBA00022825"/>
    </source>
</evidence>
<gene>
    <name evidence="6" type="ORF">JMJ35_002303</name>
</gene>
<dbReference type="SUPFAM" id="SSF52743">
    <property type="entry name" value="Subtilisin-like"/>
    <property type="match status" value="1"/>
</dbReference>
<evidence type="ECO:0000256" key="4">
    <source>
        <dbReference type="PROSITE-ProRule" id="PRU01032"/>
    </source>
</evidence>
<dbReference type="PANTHER" id="PTHR14218:SF39">
    <property type="entry name" value="PEPTIDASE S53 DOMAIN-CONTAINING PROTEIN"/>
    <property type="match status" value="1"/>
</dbReference>
<feature type="active site" description="Charge relay system" evidence="4">
    <location>
        <position position="144"/>
    </location>
</feature>
<evidence type="ECO:0000256" key="2">
    <source>
        <dbReference type="ARBA" id="ARBA00022801"/>
    </source>
</evidence>
<proteinExistence type="predicted"/>
<keyword evidence="1 4" id="KW-0645">Protease</keyword>
<sequence>MDLPRSLDANVEDTDDQSEIKDLNQLAEDFSDNPNHSLDLDNLPSDLTVSQSCNASAVTPLCIRTLYGTLNYKTRALDRNAMALTNYHDQFNNRSDIQMFLESYQPDAARAVIAFYFQTDDVAGATNQQSTATAEQLRKKVGREGNLDAHILHGIAFPTPFMKYSTGGQALAFKPDKYTPTNTNEPFLKPGFTMCLHRKTCHKSSSPPMVISNKQSHIATQNAVIFGAGDSGVGKSGYCHSNNGTDAYEFLTSFPTSCPYGTSVGATRNTESEEIVAFNDRNGFVSAGGFSKYFPRPAYQGAHGVVDSYLSRLGKDKYKCLFNRSGRAYPDVAAQGYRRVMVWNGEKYLVDGTSASAPTFAAVVALVNDALIADGKPPFGLSEPVVVFDGVQSIYGRHDWF</sequence>
<dbReference type="GO" id="GO:0004252">
    <property type="term" value="F:serine-type endopeptidase activity"/>
    <property type="evidence" value="ECO:0007669"/>
    <property type="project" value="UniProtKB-UniRule"/>
</dbReference>
<dbReference type="CDD" id="cd04056">
    <property type="entry name" value="Peptidases_S53"/>
    <property type="match status" value="1"/>
</dbReference>
<reference evidence="6" key="1">
    <citation type="submission" date="2023-03" db="EMBL/GenBank/DDBJ databases">
        <title>Complete genome of Cladonia borealis.</title>
        <authorList>
            <person name="Park H."/>
        </authorList>
    </citation>
    <scope>NUCLEOTIDE SEQUENCE</scope>
    <source>
        <strain evidence="6">ANT050790</strain>
    </source>
</reference>
<comment type="caution">
    <text evidence="4">Lacks conserved residue(s) required for the propagation of feature annotation.</text>
</comment>
<organism evidence="6 7">
    <name type="scientific">Cladonia borealis</name>
    <dbReference type="NCBI Taxonomy" id="184061"/>
    <lineage>
        <taxon>Eukaryota</taxon>
        <taxon>Fungi</taxon>
        <taxon>Dikarya</taxon>
        <taxon>Ascomycota</taxon>
        <taxon>Pezizomycotina</taxon>
        <taxon>Lecanoromycetes</taxon>
        <taxon>OSLEUM clade</taxon>
        <taxon>Lecanoromycetidae</taxon>
        <taxon>Lecanorales</taxon>
        <taxon>Lecanorineae</taxon>
        <taxon>Cladoniaceae</taxon>
        <taxon>Cladonia</taxon>
    </lineage>
</organism>
<feature type="active site" description="Charge relay system" evidence="4">
    <location>
        <position position="148"/>
    </location>
</feature>
<protein>
    <recommendedName>
        <fullName evidence="5">Peptidase S53 domain-containing protein</fullName>
    </recommendedName>
</protein>